<dbReference type="EMBL" id="LT629774">
    <property type="protein sequence ID" value="SDS96251.1"/>
    <property type="molecule type" value="Genomic_DNA"/>
</dbReference>
<evidence type="ECO:0000313" key="3">
    <source>
        <dbReference type="EMBL" id="SDS96251.1"/>
    </source>
</evidence>
<keyword evidence="4" id="KW-1185">Reference proteome</keyword>
<keyword evidence="2" id="KW-0732">Signal</keyword>
<feature type="chain" id="PRO_5009264527" description="LTXXQ motif family protein" evidence="2">
    <location>
        <begin position="20"/>
        <end position="156"/>
    </location>
</feature>
<feature type="region of interest" description="Disordered" evidence="1">
    <location>
        <begin position="136"/>
        <end position="156"/>
    </location>
</feature>
<evidence type="ECO:0000256" key="2">
    <source>
        <dbReference type="SAM" id="SignalP"/>
    </source>
</evidence>
<dbReference type="RefSeq" id="WP_092447330.1">
    <property type="nucleotide sequence ID" value="NZ_LT629774.1"/>
</dbReference>
<feature type="signal peptide" evidence="2">
    <location>
        <begin position="1"/>
        <end position="19"/>
    </location>
</feature>
<proteinExistence type="predicted"/>
<sequence length="156" mass="18529">MKKVVLFIFAILLGLNVHAQRRGSSLNNIPQSNREPTKQEIAKYEREAEERKEEYIANFLTTLEADEFQKQIIKINLNSFLEEKIALLNTKFEHRLDREEAVKNLEDTHFLELQELISKSDMEKIKDLIKGDFNEKEVVKDKKKKRKKKKRKNNDD</sequence>
<protein>
    <recommendedName>
        <fullName evidence="5">LTXXQ motif family protein</fullName>
    </recommendedName>
</protein>
<accession>A0A1H1WI29</accession>
<gene>
    <name evidence="3" type="ORF">SAMN04489797_2871</name>
</gene>
<feature type="compositionally biased region" description="Basic residues" evidence="1">
    <location>
        <begin position="141"/>
        <end position="156"/>
    </location>
</feature>
<organism evidence="3 4">
    <name type="scientific">Winogradskyella sediminis</name>
    <dbReference type="NCBI Taxonomy" id="1382466"/>
    <lineage>
        <taxon>Bacteria</taxon>
        <taxon>Pseudomonadati</taxon>
        <taxon>Bacteroidota</taxon>
        <taxon>Flavobacteriia</taxon>
        <taxon>Flavobacteriales</taxon>
        <taxon>Flavobacteriaceae</taxon>
        <taxon>Winogradskyella</taxon>
    </lineage>
</organism>
<evidence type="ECO:0000256" key="1">
    <source>
        <dbReference type="SAM" id="MobiDB-lite"/>
    </source>
</evidence>
<evidence type="ECO:0000313" key="4">
    <source>
        <dbReference type="Proteomes" id="UP000198963"/>
    </source>
</evidence>
<dbReference type="AlphaFoldDB" id="A0A1H1WI29"/>
<name>A0A1H1WI29_9FLAO</name>
<dbReference type="Proteomes" id="UP000198963">
    <property type="component" value="Chromosome I"/>
</dbReference>
<evidence type="ECO:0008006" key="5">
    <source>
        <dbReference type="Google" id="ProtNLM"/>
    </source>
</evidence>
<reference evidence="3 4" key="1">
    <citation type="submission" date="2016-10" db="EMBL/GenBank/DDBJ databases">
        <authorList>
            <person name="Varghese N."/>
            <person name="Submissions S."/>
        </authorList>
    </citation>
    <scope>NUCLEOTIDE SEQUENCE [LARGE SCALE GENOMIC DNA]</scope>
    <source>
        <strain evidence="3 4">RHA_55</strain>
    </source>
</reference>
<dbReference type="STRING" id="1249933.SAMN04489797_2871"/>